<dbReference type="AlphaFoldDB" id="A0A9N8ZCY1"/>
<accession>A0A9N8ZCY1</accession>
<dbReference type="EMBL" id="CAJVPV010001065">
    <property type="protein sequence ID" value="CAG8485185.1"/>
    <property type="molecule type" value="Genomic_DNA"/>
</dbReference>
<keyword evidence="2" id="KW-0732">Signal</keyword>
<evidence type="ECO:0000256" key="1">
    <source>
        <dbReference type="SAM" id="Phobius"/>
    </source>
</evidence>
<feature type="signal peptide" evidence="2">
    <location>
        <begin position="1"/>
        <end position="27"/>
    </location>
</feature>
<feature type="transmembrane region" description="Helical" evidence="1">
    <location>
        <begin position="806"/>
        <end position="828"/>
    </location>
</feature>
<proteinExistence type="predicted"/>
<evidence type="ECO:0000256" key="2">
    <source>
        <dbReference type="SAM" id="SignalP"/>
    </source>
</evidence>
<protein>
    <submittedName>
        <fullName evidence="3">13999_t:CDS:1</fullName>
    </submittedName>
</protein>
<gene>
    <name evidence="3" type="ORF">AMORRO_LOCUS2505</name>
</gene>
<evidence type="ECO:0000313" key="3">
    <source>
        <dbReference type="EMBL" id="CAG8485185.1"/>
    </source>
</evidence>
<feature type="transmembrane region" description="Helical" evidence="1">
    <location>
        <begin position="692"/>
        <end position="715"/>
    </location>
</feature>
<keyword evidence="1" id="KW-0472">Membrane</keyword>
<name>A0A9N8ZCY1_9GLOM</name>
<sequence length="1001" mass="112485">MYDKSSDSLFIIILFILFIINLDFTTADDYNRLVFNEPDTSFRIYEVETYRDGTTVVLLSKSINDTCVEPILHVRVVHPNGEMTSSDIPTQIPDFNFCLGDYGRRNPSSYGLRVYSSVDGILLVTYFNTSDVTQNPSVYGLTISFEGNILWNNYIGAGYVNGTKLMYPNKIEISKFNPLSGMFRSELRMGSNKVDWFFYNAPDAQGKFDLVNGGSISVQSLGDDAYLQPFHTIDGGYGIIIAYTSNDHSSTETQLSMYAIFIQPVTGTVSDTHLVYSNSFTSLDVSDISCAVDYNSQGQVCFVVATGFQKTVFGIELTFLPSGISNSSQQLDINLANVVYTFTEPLFLGGKYSGSYLFVTEDTSGVVNGYLFDSQGKNVMWKLPSLTVEGTGRRHGVFKNNTVVAVTRDYATSSAWNLFSTELSNFTSSDHGYYNPTVLSTTPSIRGTTKIGTTLLSIKFNIPVQLSEKNVSIYMKGDINSGLILREVYSGQSGRCYLSELDNTTLMLNTLESTFNRPGAVYYVTVDDNFTISAESRRPLIGVPPDFWNFQTETIVDLHSDQKSGLVRLTASGTKYFQTLSSIEKNAFLLKLRDQLSAIAPVKADRLSPNEKYQMSAGYSGSQIMFSFKISPDSNDTGPNVPRVINDLDTLIRNKWITAGNNLIILRTTLFVFDFCIDLTFLLKDGRTVENLWVPTLMLFIVPKVSNVILSSVIIYREFYKNSLFYSWLTEFPQVFAIIIPLSPIRVECLKIINSRIARFDVLRAPLSSKSENLIFWSVIFAFLIEDIPQLIVQLLYLTSTIQYDLIALLALISCIITILQIIIMIVWKSVKNKKKMYHLEKLGDDDKSLGSTLHPSDESTQTMNDSKIAEKMSIKFSHETMDHDSDTYVPRLDVSEQDETLLRYNARVLRRGISHNDFGHYPYEVQIMDMQPRPKSWNDIIGGSSGELEDDETIIIKENESIKKVSVIENNVVEYNEQKGVVLTVGNQVIPEVEENAFSE</sequence>
<comment type="caution">
    <text evidence="3">The sequence shown here is derived from an EMBL/GenBank/DDBJ whole genome shotgun (WGS) entry which is preliminary data.</text>
</comment>
<keyword evidence="4" id="KW-1185">Reference proteome</keyword>
<dbReference type="Proteomes" id="UP000789342">
    <property type="component" value="Unassembled WGS sequence"/>
</dbReference>
<feature type="transmembrane region" description="Helical" evidence="1">
    <location>
        <begin position="774"/>
        <end position="800"/>
    </location>
</feature>
<evidence type="ECO:0000313" key="4">
    <source>
        <dbReference type="Proteomes" id="UP000789342"/>
    </source>
</evidence>
<organism evidence="3 4">
    <name type="scientific">Acaulospora morrowiae</name>
    <dbReference type="NCBI Taxonomy" id="94023"/>
    <lineage>
        <taxon>Eukaryota</taxon>
        <taxon>Fungi</taxon>
        <taxon>Fungi incertae sedis</taxon>
        <taxon>Mucoromycota</taxon>
        <taxon>Glomeromycotina</taxon>
        <taxon>Glomeromycetes</taxon>
        <taxon>Diversisporales</taxon>
        <taxon>Acaulosporaceae</taxon>
        <taxon>Acaulospora</taxon>
    </lineage>
</organism>
<dbReference type="OrthoDB" id="2323213at2759"/>
<keyword evidence="1" id="KW-1133">Transmembrane helix</keyword>
<reference evidence="3" key="1">
    <citation type="submission" date="2021-06" db="EMBL/GenBank/DDBJ databases">
        <authorList>
            <person name="Kallberg Y."/>
            <person name="Tangrot J."/>
            <person name="Rosling A."/>
        </authorList>
    </citation>
    <scope>NUCLEOTIDE SEQUENCE</scope>
    <source>
        <strain evidence="3">CL551</strain>
    </source>
</reference>
<keyword evidence="1" id="KW-0812">Transmembrane</keyword>
<feature type="chain" id="PRO_5040142392" evidence="2">
    <location>
        <begin position="28"/>
        <end position="1001"/>
    </location>
</feature>